<feature type="region of interest" description="Disordered" evidence="1">
    <location>
        <begin position="846"/>
        <end position="872"/>
    </location>
</feature>
<reference evidence="3" key="1">
    <citation type="submission" date="2016-04" db="EMBL/GenBank/DDBJ databases">
        <authorList>
            <person name="Quiroz-Castaneda R.E."/>
            <person name="Martinez-Ocampo F."/>
        </authorList>
    </citation>
    <scope>NUCLEOTIDE SEQUENCE [LARGE SCALE GENOMIC DNA]</scope>
    <source>
        <strain evidence="3">INIFAP01</strain>
    </source>
</reference>
<proteinExistence type="predicted"/>
<dbReference type="AlphaFoldDB" id="A0A1A9QG67"/>
<accession>A0A1A9QG67</accession>
<dbReference type="Proteomes" id="UP000077623">
    <property type="component" value="Unassembled WGS sequence"/>
</dbReference>
<feature type="region of interest" description="Disordered" evidence="1">
    <location>
        <begin position="319"/>
        <end position="346"/>
    </location>
</feature>
<evidence type="ECO:0000313" key="2">
    <source>
        <dbReference type="EMBL" id="OAL10729.1"/>
    </source>
</evidence>
<sequence length="1017" mass="116707">MSYIKGYSFLKRTFVLLSPLFLVTLASKELAFYAPVATLSPILSDPKEEKDSIINLVSSLNKELPEGVEDYGSLKIQKSIWGEEIWIEESNPLSTFSHRSDFKFKEADEIITKEETDNKQRYVLSKDKFEQIQDKGDINVLTTFELGDNKIPVTHIVPLSDLTTVSSKVYTIVTTKTEDLNQQANTYFLTVTKDSSKQEITFELDATLSIYASSGRIGWDTSSLIIKSFYILFNDNPPLDPKSYFTINQNLESDVVGETTYSNRFKKVLLNKWNNKSKPKNPPSMQEEPTYEFNTNNDFWTSTCSDPYKVGGFIDKDLKSNGGSSQTSESPKENVENNGSSRLAKQKKSWIEVKPFQKEQLKHNEQYFWKQIKNKGAYVPHDESTASDDYCKGVELETKTKLGEYINRTKTLTFEPKEHVEKRLAPEPLIKEINNGSGSSGLQNGDSPSYPQHKIVQSSFRAWGNAYLTEQNENLKEKGIYSSQFELANHSNHTFTIKIDKNTWTEHLTKKTLEQQKKESKKLNESQDIFSLLEVHYPLSFSFFDPVSSYLRKHSLLLKTELDLSNLYLTSSYSKEVFRFDIGNENRVIGQDYQGFNPLTYSHKKKDYGLDGKLSLIAGLELDIEKNLKINLTTRVSGFVNTKNPSCDLRHRLYKIDNGNYSSKQSLDKKWNCSEEFGWKYREHIHIPSFLVISLTGEPEVVSFYVDKDSGVKEETKDVKKQEGEEVIKTLSELSSKLNERKITTIIETDESNKAEVYFKDIAAYGKPENGFPLLDLSSWWSSGQNVYYWYPKRAKGKLTNIDFSNLKTITLHLDGSKNSYNSFFHSNHFNTLTTLCVNNKYILSSSSSSSQECGDENKYEKVEKDKSPSELHDLWGSQTVDVDVKDLQSKTDEKQAYEVKFRVTYNRADRRTKKEDTDNDKFEKIKTKLETFFKTDTKEPTAKDIPNVSMLAFWYSVFFWKDKNKNDLHYATQIRPIGLITKEIKNANAHETIGAAGSAGFEISKFVLKYSKPLQK</sequence>
<gene>
    <name evidence="2" type="ORF">A6V39_01540</name>
</gene>
<evidence type="ECO:0000313" key="3">
    <source>
        <dbReference type="Proteomes" id="UP000077623"/>
    </source>
</evidence>
<comment type="caution">
    <text evidence="2">The sequence shown here is derived from an EMBL/GenBank/DDBJ whole genome shotgun (WGS) entry which is preliminary data.</text>
</comment>
<protein>
    <submittedName>
        <fullName evidence="2">Uncharacterized protein</fullName>
    </submittedName>
</protein>
<dbReference type="RefSeq" id="WP_187149963.1">
    <property type="nucleotide sequence ID" value="NZ_LWUJ01000010.1"/>
</dbReference>
<feature type="compositionally biased region" description="Basic and acidic residues" evidence="1">
    <location>
        <begin position="856"/>
        <end position="872"/>
    </location>
</feature>
<dbReference type="EMBL" id="LWUJ01000010">
    <property type="protein sequence ID" value="OAL10729.1"/>
    <property type="molecule type" value="Genomic_DNA"/>
</dbReference>
<name>A0A1A9QG67_9MOLU</name>
<organism evidence="2 3">
    <name type="scientific">Candidatus Mycoplasma haematobovis</name>
    <dbReference type="NCBI Taxonomy" id="432608"/>
    <lineage>
        <taxon>Bacteria</taxon>
        <taxon>Bacillati</taxon>
        <taxon>Mycoplasmatota</taxon>
        <taxon>Mollicutes</taxon>
        <taxon>Mycoplasmataceae</taxon>
        <taxon>Mycoplasma</taxon>
    </lineage>
</organism>
<keyword evidence="3" id="KW-1185">Reference proteome</keyword>
<dbReference type="STRING" id="432608.A6V39_01540"/>
<evidence type="ECO:0000256" key="1">
    <source>
        <dbReference type="SAM" id="MobiDB-lite"/>
    </source>
</evidence>